<comment type="caution">
    <text evidence="1">The sequence shown here is derived from an EMBL/GenBank/DDBJ whole genome shotgun (WGS) entry which is preliminary data.</text>
</comment>
<gene>
    <name evidence="1" type="ORF">BC353_18630</name>
</gene>
<dbReference type="Proteomes" id="UP000266701">
    <property type="component" value="Unassembled WGS sequence"/>
</dbReference>
<evidence type="ECO:0000313" key="1">
    <source>
        <dbReference type="EMBL" id="RGP91357.1"/>
    </source>
</evidence>
<accession>A0A395U1U8</accession>
<reference evidence="1 2" key="1">
    <citation type="journal article" date="2017" name="Emerg. Infect. Dis.">
        <title>Carbapenemase VCC-1-Producing Vibrio cholerae in Coastal Waters of Germany.</title>
        <authorList>
            <person name="Hammerl J.A."/>
            <person name="Jackel C."/>
            <person name="Bortolaia V."/>
            <person name="Schwartz K."/>
            <person name="Bier N."/>
            <person name="Hendriksen R.S."/>
            <person name="Guerra B."/>
            <person name="Strauch E."/>
        </authorList>
    </citation>
    <scope>NUCLEOTIDE SEQUENCE [LARGE SCALE GENOMIC DNA]</scope>
    <source>
        <strain evidence="1 2">VN-2825</strain>
    </source>
</reference>
<sequence length="71" mass="8215">MTKCYVRKKDGTFTEAFSTGKKHKASCKIEGTRFTSKYTYVTFTNKPDAKEYMVSNSNILSEQEYLKLLDL</sequence>
<name>A0A395U1U8_VIBCL</name>
<dbReference type="AlphaFoldDB" id="A0A395U1U8"/>
<dbReference type="EMBL" id="MCBA01000007">
    <property type="protein sequence ID" value="RGP91357.1"/>
    <property type="molecule type" value="Genomic_DNA"/>
</dbReference>
<evidence type="ECO:0000313" key="2">
    <source>
        <dbReference type="Proteomes" id="UP000266701"/>
    </source>
</evidence>
<proteinExistence type="predicted"/>
<protein>
    <submittedName>
        <fullName evidence="1">Uncharacterized protein</fullName>
    </submittedName>
</protein>
<organism evidence="1 2">
    <name type="scientific">Vibrio cholerae</name>
    <dbReference type="NCBI Taxonomy" id="666"/>
    <lineage>
        <taxon>Bacteria</taxon>
        <taxon>Pseudomonadati</taxon>
        <taxon>Pseudomonadota</taxon>
        <taxon>Gammaproteobacteria</taxon>
        <taxon>Vibrionales</taxon>
        <taxon>Vibrionaceae</taxon>
        <taxon>Vibrio</taxon>
    </lineage>
</organism>